<dbReference type="EMBL" id="RJMB01000048">
    <property type="protein sequence ID" value="RNL78016.1"/>
    <property type="molecule type" value="Genomic_DNA"/>
</dbReference>
<dbReference type="Gene3D" id="3.40.47.10">
    <property type="match status" value="1"/>
</dbReference>
<proteinExistence type="predicted"/>
<protein>
    <recommendedName>
        <fullName evidence="3">Polyketide synthase NorB/C/GfsB-E-like docking domain-containing protein</fullName>
    </recommendedName>
</protein>
<reference evidence="4 5" key="1">
    <citation type="submission" date="2018-11" db="EMBL/GenBank/DDBJ databases">
        <title>The genome draft of YIM 96095.</title>
        <authorList>
            <person name="Tang S.-K."/>
            <person name="Chunyu W.-X."/>
            <person name="Feng Y.-Z."/>
        </authorList>
    </citation>
    <scope>NUCLEOTIDE SEQUENCE [LARGE SCALE GENOMIC DNA]</scope>
    <source>
        <strain evidence="4 5">YIM 96095</strain>
    </source>
</reference>
<feature type="coiled-coil region" evidence="2">
    <location>
        <begin position="3"/>
        <end position="30"/>
    </location>
</feature>
<sequence>MSEEKLRDYLKRATADLRQARQRVRELEERDSEPVAVVAMGCRFPGGVSSPEGL</sequence>
<dbReference type="InterPro" id="IPR015083">
    <property type="entry name" value="NorB/c/GfsB-D-like_docking"/>
</dbReference>
<gene>
    <name evidence="4" type="ORF">EFW17_23560</name>
</gene>
<dbReference type="InterPro" id="IPR016039">
    <property type="entry name" value="Thiolase-like"/>
</dbReference>
<dbReference type="Proteomes" id="UP000269198">
    <property type="component" value="Unassembled WGS sequence"/>
</dbReference>
<feature type="domain" description="Polyketide synthase NorB/C/GfsB-E-like docking" evidence="3">
    <location>
        <begin position="1"/>
        <end position="29"/>
    </location>
</feature>
<dbReference type="GO" id="GO:0016746">
    <property type="term" value="F:acyltransferase activity"/>
    <property type="evidence" value="ECO:0007669"/>
    <property type="project" value="InterPro"/>
</dbReference>
<evidence type="ECO:0000259" key="3">
    <source>
        <dbReference type="Pfam" id="PF08990"/>
    </source>
</evidence>
<evidence type="ECO:0000256" key="2">
    <source>
        <dbReference type="SAM" id="Coils"/>
    </source>
</evidence>
<name>A0A3N0DRB3_9ACTN</name>
<evidence type="ECO:0000256" key="1">
    <source>
        <dbReference type="ARBA" id="ARBA00023268"/>
    </source>
</evidence>
<dbReference type="InterPro" id="IPR036299">
    <property type="entry name" value="Polyketide_synth_docking_sf"/>
</dbReference>
<accession>A0A3N0DRB3</accession>
<keyword evidence="5" id="KW-1185">Reference proteome</keyword>
<dbReference type="OrthoDB" id="4571618at2"/>
<dbReference type="SUPFAM" id="SSF101173">
    <property type="entry name" value="Docking domain B of the erythromycin polyketide synthase (DEBS)"/>
    <property type="match status" value="1"/>
</dbReference>
<evidence type="ECO:0000313" key="5">
    <source>
        <dbReference type="Proteomes" id="UP000269198"/>
    </source>
</evidence>
<dbReference type="AlphaFoldDB" id="A0A3N0DRB3"/>
<dbReference type="RefSeq" id="WP_148046423.1">
    <property type="nucleotide sequence ID" value="NZ_RJMB01000048.1"/>
</dbReference>
<comment type="caution">
    <text evidence="4">The sequence shown here is derived from an EMBL/GenBank/DDBJ whole genome shotgun (WGS) entry which is preliminary data.</text>
</comment>
<feature type="non-terminal residue" evidence="4">
    <location>
        <position position="54"/>
    </location>
</feature>
<evidence type="ECO:0000313" key="4">
    <source>
        <dbReference type="EMBL" id="RNL78016.1"/>
    </source>
</evidence>
<keyword evidence="2" id="KW-0175">Coiled coil</keyword>
<dbReference type="Pfam" id="PF08990">
    <property type="entry name" value="Docking"/>
    <property type="match status" value="1"/>
</dbReference>
<organism evidence="4 5">
    <name type="scientific">Halostreptopolyspora alba</name>
    <dbReference type="NCBI Taxonomy" id="2487137"/>
    <lineage>
        <taxon>Bacteria</taxon>
        <taxon>Bacillati</taxon>
        <taxon>Actinomycetota</taxon>
        <taxon>Actinomycetes</taxon>
        <taxon>Streptosporangiales</taxon>
        <taxon>Nocardiopsidaceae</taxon>
        <taxon>Halostreptopolyspora</taxon>
    </lineage>
</organism>
<keyword evidence="1" id="KW-0511">Multifunctional enzyme</keyword>